<name>A0ACC3C1T6_PYRYE</name>
<dbReference type="Proteomes" id="UP000798662">
    <property type="component" value="Chromosome 2"/>
</dbReference>
<comment type="caution">
    <text evidence="1">The sequence shown here is derived from an EMBL/GenBank/DDBJ whole genome shotgun (WGS) entry which is preliminary data.</text>
</comment>
<gene>
    <name evidence="1" type="ORF">I4F81_006472</name>
</gene>
<evidence type="ECO:0000313" key="1">
    <source>
        <dbReference type="EMBL" id="KAK1863919.1"/>
    </source>
</evidence>
<organism evidence="1 2">
    <name type="scientific">Pyropia yezoensis</name>
    <name type="common">Susabi-nori</name>
    <name type="synonym">Porphyra yezoensis</name>
    <dbReference type="NCBI Taxonomy" id="2788"/>
    <lineage>
        <taxon>Eukaryota</taxon>
        <taxon>Rhodophyta</taxon>
        <taxon>Bangiophyceae</taxon>
        <taxon>Bangiales</taxon>
        <taxon>Bangiaceae</taxon>
        <taxon>Pyropia</taxon>
    </lineage>
</organism>
<evidence type="ECO:0000313" key="2">
    <source>
        <dbReference type="Proteomes" id="UP000798662"/>
    </source>
</evidence>
<sequence>MDDRVMSGGKKRARLLVCSVCQFETYSKGGFVWHQKSAHERKVGSGVPGKKRGRPETVGEDDDAAEVDGIPVHARARRRVGHLAAPSGGASGRNTGHFGPGTAGVQEPDTALAGDEAIAGFGALAPDHSGSYDAAIRAQLYPLLEMTRVLRDNVTEGAMDPEYQYQSLATRNFSLYEVLDDAARSVPILQRRRNSRCGRLNTPRLRALQQFVLGVGGAGLSVQEQKQLYDFLEVWDRRDAGDPMEVCDDRSLRAIFPSVSSFTNALRDDLNEAVLGAGWKKLKIREGGTEYEVYYRSVLEPVMAQLRRGEGDVRFWSGEDGPAPPTNRRQTPMDGDAFRLCEEEVVCTRGSTSFVLGLHLYSDSSQLSWSGVNDVSGDIHWMTVAYIPLVRIQIEKAAKERSRLRRCGILQRVLYVCMRTAMAASRLGAELRVGGRQLMAFPRVLLYVCDQPEERAVLCLKAGQCQRPCSLCDVQVDVAGASEALNAADRDVVETLERQLEASGHRQHGRQQARREDLEAVDSLTGFVPALAAMEGLSTSPYLRYKMIGFDALHVLDLGVTRLLVQWLVEVLPKICKGDMPLAGTEAASRRVCNKRLKHLGRRSKACRTPPGFLVKHDEPQSVYTGKHQREGVSTMAFLVAGVWRTRGALPVPQAVEPEVCPGPEGGAAPTVGDGVHDAVPDLAARVAALHLDVSPDEDEEKDDPASTARKAQFDWPTYLAVWQETPIDEAITAMFAEFAVLHAELCGYTCSTAPLPLTLDVGKRISERAERFVTLYLSPILGPRHSSKVHRLLCHVLHAIRMHGNINNGNAGINERMHKEDKPYYARTNKAMSDFTRQLVVQAQGARVITCRNAEEDKALLSDEPPGHGDSDGEAPGQGLSDDDGALDGATMGLDSGPRPAEAPLDERVGAAAVSTPAYHLRRVSVSAMAQWPGMKGVAAALGLPEDAGVRVSSRISFEAFFECGWTATQLLYASPSFLGEPWYDFVLYSPSMNVATLSVAEVRAIVRRPEGDVAVVADMEVVPGVPNCPLVSRGCTRLAWSVPVGKTDVCLRTLPLASIRRVLHVVPDFADLASRRGLEATPADWGDPVADRLAMRYFINAFYPWGTSRFHNIAQHDEGTTHLDHFLAFILCSNDTLMTERVE</sequence>
<keyword evidence="2" id="KW-1185">Reference proteome</keyword>
<proteinExistence type="predicted"/>
<dbReference type="EMBL" id="CM020619">
    <property type="protein sequence ID" value="KAK1863919.1"/>
    <property type="molecule type" value="Genomic_DNA"/>
</dbReference>
<accession>A0ACC3C1T6</accession>
<protein>
    <submittedName>
        <fullName evidence="1">Uncharacterized protein</fullName>
    </submittedName>
</protein>
<reference evidence="1" key="1">
    <citation type="submission" date="2019-11" db="EMBL/GenBank/DDBJ databases">
        <title>Nori genome reveals adaptations in red seaweeds to the harsh intertidal environment.</title>
        <authorList>
            <person name="Wang D."/>
            <person name="Mao Y."/>
        </authorList>
    </citation>
    <scope>NUCLEOTIDE SEQUENCE</scope>
    <source>
        <tissue evidence="1">Gametophyte</tissue>
    </source>
</reference>